<feature type="coiled-coil region" evidence="1">
    <location>
        <begin position="158"/>
        <end position="213"/>
    </location>
</feature>
<protein>
    <recommendedName>
        <fullName evidence="2">Minor tail protein gp31 C-terminal domain-containing protein</fullName>
    </recommendedName>
</protein>
<evidence type="ECO:0000259" key="2">
    <source>
        <dbReference type="Pfam" id="PF24243"/>
    </source>
</evidence>
<keyword evidence="1" id="KW-0175">Coiled coil</keyword>
<dbReference type="RefSeq" id="WP_102712611.1">
    <property type="nucleotide sequence ID" value="NZ_PJKA01000006.1"/>
</dbReference>
<gene>
    <name evidence="3" type="ORF">CXU22_03510</name>
</gene>
<reference evidence="3 4" key="1">
    <citation type="journal article" date="2017" name="BMC Genomics">
        <title>Genome sequencing of 39 Akkermansia muciniphila isolates reveals its population structure, genomic and functional diverisity, and global distribution in mammalian gut microbiotas.</title>
        <authorList>
            <person name="Guo X."/>
            <person name="Li S."/>
            <person name="Zhang J."/>
            <person name="Wu F."/>
            <person name="Li X."/>
            <person name="Wu D."/>
            <person name="Zhang M."/>
            <person name="Ou Z."/>
            <person name="Jie Z."/>
            <person name="Yan Q."/>
            <person name="Li P."/>
            <person name="Yi J."/>
            <person name="Peng Y."/>
        </authorList>
    </citation>
    <scope>NUCLEOTIDE SEQUENCE [LARGE SCALE GENOMIC DNA]</scope>
    <source>
        <strain evidence="3 4">GP24</strain>
    </source>
</reference>
<feature type="domain" description="Minor tail protein gp31 C-terminal" evidence="2">
    <location>
        <begin position="675"/>
        <end position="699"/>
    </location>
</feature>
<dbReference type="Pfam" id="PF24243">
    <property type="entry name" value="Phage_tail_C"/>
    <property type="match status" value="1"/>
</dbReference>
<dbReference type="Proteomes" id="UP000236000">
    <property type="component" value="Unassembled WGS sequence"/>
</dbReference>
<organism evidence="3 4">
    <name type="scientific">Akkermansia muciniphila</name>
    <dbReference type="NCBI Taxonomy" id="239935"/>
    <lineage>
        <taxon>Bacteria</taxon>
        <taxon>Pseudomonadati</taxon>
        <taxon>Verrucomicrobiota</taxon>
        <taxon>Verrucomicrobiia</taxon>
        <taxon>Verrucomicrobiales</taxon>
        <taxon>Akkermansiaceae</taxon>
        <taxon>Akkermansia</taxon>
    </lineage>
</organism>
<evidence type="ECO:0000256" key="1">
    <source>
        <dbReference type="SAM" id="Coils"/>
    </source>
</evidence>
<dbReference type="AlphaFoldDB" id="A0A2N8HF38"/>
<sequence length="699" mass="75010">MLNFLGITENFAVIENIPYSMTWLFSDTWTGEKISLDGVTFSGRIFVGADRKEVEMDISKGEQAHSLVVGCTGLPEGRWPYEVFCISDEGLKERMLSGYIGVIGSLQIQTVQDGLPLADRTLSVRLPGDTARALRLEWLSTSIAQASAASAWEACKKTQATSDKLVQAEDRLDDLTQKTDEALTELDKVDGLMDEIHEEVKSAHEAAQKAEDLLNSGVLQGEKGDTPSIGDNGHWWISGEDTGIRAEGTDGITPHIGENGHWYIGDTDTQVQAEGTDGMDADFIQRIYIASTAELPETGDKGIYYYIPHPDGGYEVYAWVDYPDGESAWTPISESTLQQATVRAHGSVRLSTGSTLTDGGTVGVNEAGQLLVRAATATAPGAVKLSTTTPSQIAPGLVGVNASGQLIVPEATINQAGAIKVNNTKSVERGVQVQTNKNNVAMVPVAGNRSYGVVATGTQFPVIPHDRPYIVSLPIASDDTRLNSAALYGTLTINLHRRGFLRYTTGANAENGLDYSTGRYLSFDYGAGLEAEEYTSTIEGLTDTRCRLAVQRYGDIVFHDSYASPDKGGAVKVGASLTISGEGVLNLKAASPGSLGGIRVGATLAIAEDGTLDIRLNTDTFDESSPRPAASSTIAAWLQGKNYISQSDLQGKGLVSENRVNELLKKYQPRMGIDDVRPLTQEQYEALSTRDAGTLYVIY</sequence>
<proteinExistence type="predicted"/>
<accession>A0A2N8HF38</accession>
<dbReference type="Gene3D" id="2.60.120.220">
    <property type="entry name" value="Satellite virus coat domain"/>
    <property type="match status" value="1"/>
</dbReference>
<dbReference type="OrthoDB" id="1151433at2"/>
<comment type="caution">
    <text evidence="3">The sequence shown here is derived from an EMBL/GenBank/DDBJ whole genome shotgun (WGS) entry which is preliminary data.</text>
</comment>
<dbReference type="InterPro" id="IPR056923">
    <property type="entry name" value="Minor_tail_gp31_C"/>
</dbReference>
<evidence type="ECO:0000313" key="4">
    <source>
        <dbReference type="Proteomes" id="UP000236000"/>
    </source>
</evidence>
<dbReference type="EMBL" id="PJKA01000006">
    <property type="protein sequence ID" value="PNC18876.1"/>
    <property type="molecule type" value="Genomic_DNA"/>
</dbReference>
<evidence type="ECO:0000313" key="3">
    <source>
        <dbReference type="EMBL" id="PNC18876.1"/>
    </source>
</evidence>
<name>A0A2N8HF38_9BACT</name>